<keyword evidence="3" id="KW-1185">Reference proteome</keyword>
<evidence type="ECO:0000313" key="2">
    <source>
        <dbReference type="EMBL" id="MDF4023453.1"/>
    </source>
</evidence>
<evidence type="ECO:0000256" key="1">
    <source>
        <dbReference type="SAM" id="SignalP"/>
    </source>
</evidence>
<organism evidence="2 3">
    <name type="scientific">Luteibacter sahnii</name>
    <dbReference type="NCBI Taxonomy" id="3021977"/>
    <lineage>
        <taxon>Bacteria</taxon>
        <taxon>Pseudomonadati</taxon>
        <taxon>Pseudomonadota</taxon>
        <taxon>Gammaproteobacteria</taxon>
        <taxon>Lysobacterales</taxon>
        <taxon>Rhodanobacteraceae</taxon>
        <taxon>Luteibacter</taxon>
    </lineage>
</organism>
<dbReference type="PROSITE" id="PS51257">
    <property type="entry name" value="PROKAR_LIPOPROTEIN"/>
    <property type="match status" value="1"/>
</dbReference>
<reference evidence="2 3" key="1">
    <citation type="journal article" date="2024" name="Curr. Microbiol.">
        <title>Luteibacter sahnii sp. nov., A Novel Yellow-Colored Xanthomonadin Pigment Producing Probiotic Bacterium from Healthy Rice Seed Microbiome.</title>
        <authorList>
            <person name="Jaiswal G."/>
            <person name="Rana R."/>
            <person name="Nayak P.K."/>
            <person name="Chouhan R."/>
            <person name="Gandhi S.G."/>
            <person name="Patel H.K."/>
            <person name="Patil P.B."/>
        </authorList>
    </citation>
    <scope>NUCLEOTIDE SEQUENCE [LARGE SCALE GENOMIC DNA]</scope>
    <source>
        <strain evidence="2 3">PPL201</strain>
    </source>
</reference>
<protein>
    <recommendedName>
        <fullName evidence="4">DUF4136 domain-containing protein</fullName>
    </recommendedName>
</protein>
<accession>A0ABT6B5Q3</accession>
<proteinExistence type="predicted"/>
<gene>
    <name evidence="2" type="ORF">P3W24_00495</name>
</gene>
<comment type="caution">
    <text evidence="2">The sequence shown here is derived from an EMBL/GenBank/DDBJ whole genome shotgun (WGS) entry which is preliminary data.</text>
</comment>
<feature type="chain" id="PRO_5045958223" description="DUF4136 domain-containing protein" evidence="1">
    <location>
        <begin position="21"/>
        <end position="137"/>
    </location>
</feature>
<keyword evidence="1" id="KW-0732">Signal</keyword>
<dbReference type="Proteomes" id="UP001528850">
    <property type="component" value="Unassembled WGS sequence"/>
</dbReference>
<evidence type="ECO:0008006" key="4">
    <source>
        <dbReference type="Google" id="ProtNLM"/>
    </source>
</evidence>
<evidence type="ECO:0000313" key="3">
    <source>
        <dbReference type="Proteomes" id="UP001528850"/>
    </source>
</evidence>
<feature type="signal peptide" evidence="1">
    <location>
        <begin position="1"/>
        <end position="20"/>
    </location>
</feature>
<name>A0ABT6B5Q3_9GAMM</name>
<sequence length="137" mass="15384">MRRLALPALVLLLAALSGCATDKRNEALNTTLMRYASAIRWGDFVTAQAFVDPTYAEAHPMTSLDRSRLEQLRVTAYDEGGGPQPDGEGEVTQVVQINVVNVNTQAERSIIDRQRWHYDREKGTWRLMTGLPDFSPH</sequence>
<dbReference type="EMBL" id="JARJJS010000001">
    <property type="protein sequence ID" value="MDF4023453.1"/>
    <property type="molecule type" value="Genomic_DNA"/>
</dbReference>
<dbReference type="RefSeq" id="WP_320551101.1">
    <property type="nucleotide sequence ID" value="NZ_JAQLOK010000002.1"/>
</dbReference>